<accession>A0ABW4I9G4</accession>
<reference evidence="2" key="1">
    <citation type="journal article" date="2019" name="Int. J. Syst. Evol. Microbiol.">
        <title>The Global Catalogue of Microorganisms (GCM) 10K type strain sequencing project: providing services to taxonomists for standard genome sequencing and annotation.</title>
        <authorList>
            <consortium name="The Broad Institute Genomics Platform"/>
            <consortium name="The Broad Institute Genome Sequencing Center for Infectious Disease"/>
            <person name="Wu L."/>
            <person name="Ma J."/>
        </authorList>
    </citation>
    <scope>NUCLEOTIDE SEQUENCE [LARGE SCALE GENOMIC DNA]</scope>
    <source>
        <strain evidence="2">CCUG 53762</strain>
    </source>
</reference>
<keyword evidence="2" id="KW-1185">Reference proteome</keyword>
<comment type="caution">
    <text evidence="1">The sequence shown here is derived from an EMBL/GenBank/DDBJ whole genome shotgun (WGS) entry which is preliminary data.</text>
</comment>
<evidence type="ECO:0000313" key="1">
    <source>
        <dbReference type="EMBL" id="MFD1628624.1"/>
    </source>
</evidence>
<dbReference type="RefSeq" id="WP_379661008.1">
    <property type="nucleotide sequence ID" value="NZ_JBHUDG010000002.1"/>
</dbReference>
<protein>
    <submittedName>
        <fullName evidence="1">Uncharacterized protein</fullName>
    </submittedName>
</protein>
<name>A0ABW4I9G4_9SPHI</name>
<dbReference type="EMBL" id="JBHUDG010000002">
    <property type="protein sequence ID" value="MFD1628624.1"/>
    <property type="molecule type" value="Genomic_DNA"/>
</dbReference>
<proteinExistence type="predicted"/>
<evidence type="ECO:0000313" key="2">
    <source>
        <dbReference type="Proteomes" id="UP001597118"/>
    </source>
</evidence>
<dbReference type="Proteomes" id="UP001597118">
    <property type="component" value="Unassembled WGS sequence"/>
</dbReference>
<organism evidence="1 2">
    <name type="scientific">Pseudopedobacter beijingensis</name>
    <dbReference type="NCBI Taxonomy" id="1207056"/>
    <lineage>
        <taxon>Bacteria</taxon>
        <taxon>Pseudomonadati</taxon>
        <taxon>Bacteroidota</taxon>
        <taxon>Sphingobacteriia</taxon>
        <taxon>Sphingobacteriales</taxon>
        <taxon>Sphingobacteriaceae</taxon>
        <taxon>Pseudopedobacter</taxon>
    </lineage>
</organism>
<sequence length="186" mass="20154">MKVVDNDLVMGASGKIGKMLVFRQKAGKTIIAKRGIRTAPLSVDQEAVTERFREAAIYAKKVSDDPLKKALYEAVAKPGQTAFNLALADFWKAPVVKKITLDDYNGQIGGTILVRAIDNFKVETVTVQILDGNSSILETGQAILQDNGLDWLYTATVENSSLQASTVRVTASDLPGNKTVQDQVVE</sequence>
<gene>
    <name evidence="1" type="ORF">ACFSAH_01980</name>
</gene>